<dbReference type="SUPFAM" id="SSF47729">
    <property type="entry name" value="IHF-like DNA-binding proteins"/>
    <property type="match status" value="1"/>
</dbReference>
<reference evidence="6 7" key="1">
    <citation type="submission" date="2020-08" db="EMBL/GenBank/DDBJ databases">
        <title>A Genomic Blueprint of the Chicken Gut Microbiome.</title>
        <authorList>
            <person name="Gilroy R."/>
            <person name="Ravi A."/>
            <person name="Getino M."/>
            <person name="Pursley I."/>
            <person name="Horton D.L."/>
            <person name="Alikhan N.-F."/>
            <person name="Baker D."/>
            <person name="Gharbi K."/>
            <person name="Hall N."/>
            <person name="Watson M."/>
            <person name="Adriaenssens E.M."/>
            <person name="Foster-Nyarko E."/>
            <person name="Jarju S."/>
            <person name="Secka A."/>
            <person name="Antonio M."/>
            <person name="Oren A."/>
            <person name="Chaudhuri R."/>
            <person name="La Ragione R.M."/>
            <person name="Hildebrand F."/>
            <person name="Pallen M.J."/>
        </authorList>
    </citation>
    <scope>NUCLEOTIDE SEQUENCE [LARGE SCALE GENOMIC DNA]</scope>
    <source>
        <strain evidence="6 7">Sa2BVA9</strain>
    </source>
</reference>
<protein>
    <submittedName>
        <fullName evidence="6">HU family DNA-binding protein</fullName>
    </submittedName>
</protein>
<name>A0ABR8T3J6_9BACL</name>
<dbReference type="RefSeq" id="WP_191803303.1">
    <property type="nucleotide sequence ID" value="NZ_JACSQL010000011.1"/>
</dbReference>
<sequence length="142" mass="16081">MSRKNINNHNDEVEDNDDSHKSKTKKYGDGVERKQNYIIEVAAEASGIHPDTVKTAFDTCWAVIQHELEVGNWVKMHGKGTFYLSKRGARIGRNPATGDEFEVPEREAMAFQTSPAYGKQLREIRAKRKRSMKQNGGKSSQN</sequence>
<evidence type="ECO:0000256" key="1">
    <source>
        <dbReference type="ARBA" id="ARBA00010529"/>
    </source>
</evidence>
<keyword evidence="2" id="KW-0226">DNA condensation</keyword>
<dbReference type="Gene3D" id="4.10.520.10">
    <property type="entry name" value="IHF-like DNA-binding proteins"/>
    <property type="match status" value="1"/>
</dbReference>
<dbReference type="InterPro" id="IPR010992">
    <property type="entry name" value="IHF-like_DNA-bd_dom_sf"/>
</dbReference>
<keyword evidence="7" id="KW-1185">Reference proteome</keyword>
<organism evidence="6 7">
    <name type="scientific">Paenibacillus gallinarum</name>
    <dbReference type="NCBI Taxonomy" id="2762232"/>
    <lineage>
        <taxon>Bacteria</taxon>
        <taxon>Bacillati</taxon>
        <taxon>Bacillota</taxon>
        <taxon>Bacilli</taxon>
        <taxon>Bacillales</taxon>
        <taxon>Paenibacillaceae</taxon>
        <taxon>Paenibacillus</taxon>
    </lineage>
</organism>
<evidence type="ECO:0000256" key="5">
    <source>
        <dbReference type="SAM" id="MobiDB-lite"/>
    </source>
</evidence>
<dbReference type="SMART" id="SM00411">
    <property type="entry name" value="BHL"/>
    <property type="match status" value="1"/>
</dbReference>
<feature type="compositionally biased region" description="Basic and acidic residues" evidence="5">
    <location>
        <begin position="18"/>
        <end position="29"/>
    </location>
</feature>
<dbReference type="PANTHER" id="PTHR33175:SF3">
    <property type="entry name" value="DNA-BINDING PROTEIN HU-BETA"/>
    <property type="match status" value="1"/>
</dbReference>
<dbReference type="InterPro" id="IPR000119">
    <property type="entry name" value="Hist_DNA-bd"/>
</dbReference>
<dbReference type="EMBL" id="JACSQL010000011">
    <property type="protein sequence ID" value="MBD7970326.1"/>
    <property type="molecule type" value="Genomic_DNA"/>
</dbReference>
<proteinExistence type="inferred from homology"/>
<gene>
    <name evidence="6" type="ORF">H9647_19860</name>
</gene>
<comment type="similarity">
    <text evidence="1 4">Belongs to the bacterial histone-like protein family.</text>
</comment>
<evidence type="ECO:0000256" key="4">
    <source>
        <dbReference type="RuleBase" id="RU003939"/>
    </source>
</evidence>
<feature type="region of interest" description="Disordered" evidence="5">
    <location>
        <begin position="1"/>
        <end position="29"/>
    </location>
</feature>
<dbReference type="Proteomes" id="UP000608071">
    <property type="component" value="Unassembled WGS sequence"/>
</dbReference>
<dbReference type="Pfam" id="PF00216">
    <property type="entry name" value="Bac_DNA_binding"/>
    <property type="match status" value="1"/>
</dbReference>
<evidence type="ECO:0000313" key="6">
    <source>
        <dbReference type="EMBL" id="MBD7970326.1"/>
    </source>
</evidence>
<evidence type="ECO:0000313" key="7">
    <source>
        <dbReference type="Proteomes" id="UP000608071"/>
    </source>
</evidence>
<evidence type="ECO:0000256" key="2">
    <source>
        <dbReference type="ARBA" id="ARBA00023067"/>
    </source>
</evidence>
<comment type="caution">
    <text evidence="6">The sequence shown here is derived from an EMBL/GenBank/DDBJ whole genome shotgun (WGS) entry which is preliminary data.</text>
</comment>
<dbReference type="GO" id="GO:0003677">
    <property type="term" value="F:DNA binding"/>
    <property type="evidence" value="ECO:0007669"/>
    <property type="project" value="UniProtKB-KW"/>
</dbReference>
<keyword evidence="3 6" id="KW-0238">DNA-binding</keyword>
<accession>A0ABR8T3J6</accession>
<dbReference type="CDD" id="cd00591">
    <property type="entry name" value="HU_IHF"/>
    <property type="match status" value="1"/>
</dbReference>
<dbReference type="PANTHER" id="PTHR33175">
    <property type="entry name" value="DNA-BINDING PROTEIN HU"/>
    <property type="match status" value="1"/>
</dbReference>
<evidence type="ECO:0000256" key="3">
    <source>
        <dbReference type="ARBA" id="ARBA00023125"/>
    </source>
</evidence>